<dbReference type="Gene3D" id="2.40.50.40">
    <property type="match status" value="1"/>
</dbReference>
<dbReference type="Pfam" id="PF04397">
    <property type="entry name" value="LytTR"/>
    <property type="match status" value="1"/>
</dbReference>
<dbReference type="InterPro" id="IPR011006">
    <property type="entry name" value="CheY-like_superfamily"/>
</dbReference>
<dbReference type="AlphaFoldDB" id="A0A1N7KKP7"/>
<gene>
    <name evidence="4" type="ORF">SAMN05421790_103134</name>
</gene>
<dbReference type="GO" id="GO:0003677">
    <property type="term" value="F:DNA binding"/>
    <property type="evidence" value="ECO:0007669"/>
    <property type="project" value="InterPro"/>
</dbReference>
<dbReference type="PANTHER" id="PTHR37299:SF1">
    <property type="entry name" value="STAGE 0 SPORULATION PROTEIN A HOMOLOG"/>
    <property type="match status" value="1"/>
</dbReference>
<dbReference type="SMART" id="SM00850">
    <property type="entry name" value="LytTR"/>
    <property type="match status" value="1"/>
</dbReference>
<dbReference type="RefSeq" id="WP_009709696.1">
    <property type="nucleotide sequence ID" value="NZ_CP048103.1"/>
</dbReference>
<dbReference type="Proteomes" id="UP000186795">
    <property type="component" value="Unassembled WGS sequence"/>
</dbReference>
<organism evidence="4 5">
    <name type="scientific">Kroppenstedtia eburnea</name>
    <dbReference type="NCBI Taxonomy" id="714067"/>
    <lineage>
        <taxon>Bacteria</taxon>
        <taxon>Bacillati</taxon>
        <taxon>Bacillota</taxon>
        <taxon>Bacilli</taxon>
        <taxon>Bacillales</taxon>
        <taxon>Thermoactinomycetaceae</taxon>
        <taxon>Kroppenstedtia</taxon>
    </lineage>
</organism>
<dbReference type="PANTHER" id="PTHR37299">
    <property type="entry name" value="TRANSCRIPTIONAL REGULATOR-RELATED"/>
    <property type="match status" value="1"/>
</dbReference>
<sequence length="256" mass="29577">MNIRALIAEDEWPARAELAWLLQREKDVTLCPAAETGDQLLALYDQHRPDVIFLDIQMPGLSGMEAARRLLNEDRGDGNPPLLVFTTAYEDHAVEAFALEAVDYLLKPYDEKRFKQALGRIRKRLADRSPTTAETLRTPASPFSLHRDRLLVDHGEKMVVLSPTSISYAVRVERLLEIHTEKEILQSKMTLQELEDKLREFPFFRTHRSYLVNLEHIREITPWFNGAYNLVLKDENQSRVPVSRSSAKRLFQLLGR</sequence>
<evidence type="ECO:0000313" key="5">
    <source>
        <dbReference type="Proteomes" id="UP000186795"/>
    </source>
</evidence>
<feature type="domain" description="HTH LytTR-type" evidence="3">
    <location>
        <begin position="150"/>
        <end position="256"/>
    </location>
</feature>
<evidence type="ECO:0000256" key="1">
    <source>
        <dbReference type="PROSITE-ProRule" id="PRU00169"/>
    </source>
</evidence>
<dbReference type="PROSITE" id="PS50110">
    <property type="entry name" value="RESPONSE_REGULATORY"/>
    <property type="match status" value="1"/>
</dbReference>
<reference evidence="5" key="1">
    <citation type="submission" date="2017-01" db="EMBL/GenBank/DDBJ databases">
        <authorList>
            <person name="Varghese N."/>
            <person name="Submissions S."/>
        </authorList>
    </citation>
    <scope>NUCLEOTIDE SEQUENCE [LARGE SCALE GENOMIC DNA]</scope>
    <source>
        <strain evidence="5">DSM 45196</strain>
    </source>
</reference>
<feature type="modified residue" description="4-aspartylphosphate" evidence="1">
    <location>
        <position position="55"/>
    </location>
</feature>
<evidence type="ECO:0000259" key="2">
    <source>
        <dbReference type="PROSITE" id="PS50110"/>
    </source>
</evidence>
<dbReference type="Pfam" id="PF00072">
    <property type="entry name" value="Response_reg"/>
    <property type="match status" value="1"/>
</dbReference>
<evidence type="ECO:0000259" key="3">
    <source>
        <dbReference type="PROSITE" id="PS50930"/>
    </source>
</evidence>
<evidence type="ECO:0000313" key="4">
    <source>
        <dbReference type="EMBL" id="SIS62191.1"/>
    </source>
</evidence>
<dbReference type="PROSITE" id="PS50930">
    <property type="entry name" value="HTH_LYTTR"/>
    <property type="match status" value="1"/>
</dbReference>
<dbReference type="SUPFAM" id="SSF52172">
    <property type="entry name" value="CheY-like"/>
    <property type="match status" value="1"/>
</dbReference>
<protein>
    <submittedName>
        <fullName evidence="4">Two component transcriptional regulator, LytTR family</fullName>
    </submittedName>
</protein>
<name>A0A1N7KKP7_9BACL</name>
<dbReference type="CDD" id="cd17532">
    <property type="entry name" value="REC_LytTR_AlgR-like"/>
    <property type="match status" value="1"/>
</dbReference>
<keyword evidence="5" id="KW-1185">Reference proteome</keyword>
<keyword evidence="1" id="KW-0597">Phosphoprotein</keyword>
<proteinExistence type="predicted"/>
<dbReference type="EMBL" id="FTOD01000003">
    <property type="protein sequence ID" value="SIS62191.1"/>
    <property type="molecule type" value="Genomic_DNA"/>
</dbReference>
<dbReference type="GO" id="GO:0000156">
    <property type="term" value="F:phosphorelay response regulator activity"/>
    <property type="evidence" value="ECO:0007669"/>
    <property type="project" value="InterPro"/>
</dbReference>
<dbReference type="OrthoDB" id="9809318at2"/>
<dbReference type="SMART" id="SM00448">
    <property type="entry name" value="REC"/>
    <property type="match status" value="1"/>
</dbReference>
<feature type="domain" description="Response regulatory" evidence="2">
    <location>
        <begin position="4"/>
        <end position="122"/>
    </location>
</feature>
<accession>A0A1N7KKP7</accession>
<dbReference type="Gene3D" id="3.40.50.2300">
    <property type="match status" value="1"/>
</dbReference>
<dbReference type="InterPro" id="IPR007492">
    <property type="entry name" value="LytTR_DNA-bd_dom"/>
</dbReference>
<dbReference type="Gene3D" id="2.20.25.10">
    <property type="match status" value="1"/>
</dbReference>
<dbReference type="InterPro" id="IPR001789">
    <property type="entry name" value="Sig_transdc_resp-reg_receiver"/>
</dbReference>
<dbReference type="InterPro" id="IPR046947">
    <property type="entry name" value="LytR-like"/>
</dbReference>